<reference evidence="2 3" key="2">
    <citation type="journal article" date="2019" name="G3 (Bethesda)">
        <title>Hybrid Assembly of the Genome of the Entomopathogenic Nematode Steinernema carpocapsae Identifies the X-Chromosome.</title>
        <authorList>
            <person name="Serra L."/>
            <person name="Macchietto M."/>
            <person name="Macias-Munoz A."/>
            <person name="McGill C.J."/>
            <person name="Rodriguez I.M."/>
            <person name="Rodriguez B."/>
            <person name="Murad R."/>
            <person name="Mortazavi A."/>
        </authorList>
    </citation>
    <scope>NUCLEOTIDE SEQUENCE [LARGE SCALE GENOMIC DNA]</scope>
    <source>
        <strain evidence="2 3">ALL</strain>
    </source>
</reference>
<evidence type="ECO:0000313" key="2">
    <source>
        <dbReference type="EMBL" id="TKR87443.1"/>
    </source>
</evidence>
<accession>A0A4U5NW48</accession>
<proteinExistence type="predicted"/>
<evidence type="ECO:0000256" key="1">
    <source>
        <dbReference type="SAM" id="MobiDB-lite"/>
    </source>
</evidence>
<sequence length="146" mass="17230">MWFFCNPEFLCCVNPKPSVAKGHLTDRSSQKGYLKRTISRLYPYRRKPQRKISKRTSDLLSMYAITRPSRHEAILEAPLKPRRKEGTPLVRRENRLKVAAMRKVQIDQEAARRIADDILEVFEKKRKEEDVEECRKSRNAETAEEL</sequence>
<keyword evidence="3" id="KW-1185">Reference proteome</keyword>
<feature type="region of interest" description="Disordered" evidence="1">
    <location>
        <begin position="126"/>
        <end position="146"/>
    </location>
</feature>
<dbReference type="AlphaFoldDB" id="A0A4U5NW48"/>
<name>A0A4U5NW48_STECR</name>
<comment type="caution">
    <text evidence="2">The sequence shown here is derived from an EMBL/GenBank/DDBJ whole genome shotgun (WGS) entry which is preliminary data.</text>
</comment>
<organism evidence="2 3">
    <name type="scientific">Steinernema carpocapsae</name>
    <name type="common">Entomopathogenic nematode</name>
    <dbReference type="NCBI Taxonomy" id="34508"/>
    <lineage>
        <taxon>Eukaryota</taxon>
        <taxon>Metazoa</taxon>
        <taxon>Ecdysozoa</taxon>
        <taxon>Nematoda</taxon>
        <taxon>Chromadorea</taxon>
        <taxon>Rhabditida</taxon>
        <taxon>Tylenchina</taxon>
        <taxon>Panagrolaimomorpha</taxon>
        <taxon>Strongyloidoidea</taxon>
        <taxon>Steinernematidae</taxon>
        <taxon>Steinernema</taxon>
    </lineage>
</organism>
<gene>
    <name evidence="2" type="ORF">L596_011840</name>
</gene>
<dbReference type="Proteomes" id="UP000298663">
    <property type="component" value="Unassembled WGS sequence"/>
</dbReference>
<protein>
    <submittedName>
        <fullName evidence="2">Uncharacterized protein</fullName>
    </submittedName>
</protein>
<reference evidence="2 3" key="1">
    <citation type="journal article" date="2015" name="Genome Biol.">
        <title>Comparative genomics of Steinernema reveals deeply conserved gene regulatory networks.</title>
        <authorList>
            <person name="Dillman A.R."/>
            <person name="Macchietto M."/>
            <person name="Porter C.F."/>
            <person name="Rogers A."/>
            <person name="Williams B."/>
            <person name="Antoshechkin I."/>
            <person name="Lee M.M."/>
            <person name="Goodwin Z."/>
            <person name="Lu X."/>
            <person name="Lewis E.E."/>
            <person name="Goodrich-Blair H."/>
            <person name="Stock S.P."/>
            <person name="Adams B.J."/>
            <person name="Sternberg P.W."/>
            <person name="Mortazavi A."/>
        </authorList>
    </citation>
    <scope>NUCLEOTIDE SEQUENCE [LARGE SCALE GENOMIC DNA]</scope>
    <source>
        <strain evidence="2 3">ALL</strain>
    </source>
</reference>
<evidence type="ECO:0000313" key="3">
    <source>
        <dbReference type="Proteomes" id="UP000298663"/>
    </source>
</evidence>
<dbReference type="EMBL" id="AZBU02000003">
    <property type="protein sequence ID" value="TKR87443.1"/>
    <property type="molecule type" value="Genomic_DNA"/>
</dbReference>